<dbReference type="KEGG" id="dfc:DFI_18800"/>
<dbReference type="Proteomes" id="UP000259030">
    <property type="component" value="Plasmid pDFI3"/>
</dbReference>
<feature type="chain" id="PRO_5011281707" evidence="1">
    <location>
        <begin position="18"/>
        <end position="130"/>
    </location>
</feature>
<keyword evidence="1" id="KW-0732">Signal</keyword>
<dbReference type="RefSeq" id="WP_027462691.1">
    <property type="nucleotide sequence ID" value="NZ_CP021084.1"/>
</dbReference>
<keyword evidence="3" id="KW-1185">Reference proteome</keyword>
<evidence type="ECO:0000256" key="1">
    <source>
        <dbReference type="SAM" id="SignalP"/>
    </source>
</evidence>
<dbReference type="EMBL" id="CP021084">
    <property type="protein sequence ID" value="ASN83248.1"/>
    <property type="molecule type" value="Genomic_DNA"/>
</dbReference>
<protein>
    <submittedName>
        <fullName evidence="2">Uncharacterized protein</fullName>
    </submittedName>
</protein>
<feature type="signal peptide" evidence="1">
    <location>
        <begin position="1"/>
        <end position="17"/>
    </location>
</feature>
<accession>A0A221T2W5</accession>
<evidence type="ECO:0000313" key="3">
    <source>
        <dbReference type="Proteomes" id="UP000259030"/>
    </source>
</evidence>
<evidence type="ECO:0000313" key="2">
    <source>
        <dbReference type="EMBL" id="ASN83248.1"/>
    </source>
</evidence>
<sequence>MLRALLTSVLLTSAAAAQTIPNMNPATPEQQKAINQNALAFTGRTCTMYGVKLVEVPASVPAEKLKKGMLLATDTLLNAYTRHGTTPTRVQRTDDGGAVIYTKWNNGFMQLAVSTNGTRRFHGMFACILR</sequence>
<proteinExistence type="predicted"/>
<keyword evidence="2" id="KW-0614">Plasmid</keyword>
<reference evidence="2 3" key="1">
    <citation type="submission" date="2017-05" db="EMBL/GenBank/DDBJ databases">
        <title>The complete genome sequence of Deinococcus ficus isolated from the rhizosphere of the Ficus religiosa L. in Taiwan.</title>
        <authorList>
            <person name="Wu K.-M."/>
            <person name="Liao T.-L."/>
            <person name="Liu Y.-M."/>
            <person name="Young C.-C."/>
            <person name="Tsai S.-F."/>
        </authorList>
    </citation>
    <scope>NUCLEOTIDE SEQUENCE [LARGE SCALE GENOMIC DNA]</scope>
    <source>
        <strain evidence="2 3">CC-FR2-10</strain>
        <plasmid evidence="3">pdfi3</plasmid>
    </source>
</reference>
<organism evidence="2 3">
    <name type="scientific">Deinococcus ficus</name>
    <dbReference type="NCBI Taxonomy" id="317577"/>
    <lineage>
        <taxon>Bacteria</taxon>
        <taxon>Thermotogati</taxon>
        <taxon>Deinococcota</taxon>
        <taxon>Deinococci</taxon>
        <taxon>Deinococcales</taxon>
        <taxon>Deinococcaceae</taxon>
        <taxon>Deinococcus</taxon>
    </lineage>
</organism>
<name>A0A221T2W5_9DEIO</name>
<dbReference type="AlphaFoldDB" id="A0A221T2W5"/>
<gene>
    <name evidence="2" type="ORF">DFI_18800</name>
</gene>
<geneLocation type="plasmid" evidence="3">
    <name>pdfi3</name>
</geneLocation>